<keyword evidence="2" id="KW-0479">Metal-binding</keyword>
<accession>A0ABW6RU15</accession>
<dbReference type="SUPFAM" id="SSF51621">
    <property type="entry name" value="Phosphoenolpyruvate/pyruvate domain"/>
    <property type="match status" value="1"/>
</dbReference>
<dbReference type="RefSeq" id="WP_040825337.1">
    <property type="nucleotide sequence ID" value="NZ_JBIAQY010000002.1"/>
</dbReference>
<dbReference type="PIRSF" id="PIRSF015582">
    <property type="entry name" value="Cit_lyase_B"/>
    <property type="match status" value="1"/>
</dbReference>
<organism evidence="5 6">
    <name type="scientific">Nocardia jiangxiensis</name>
    <dbReference type="NCBI Taxonomy" id="282685"/>
    <lineage>
        <taxon>Bacteria</taxon>
        <taxon>Bacillati</taxon>
        <taxon>Actinomycetota</taxon>
        <taxon>Actinomycetes</taxon>
        <taxon>Mycobacteriales</taxon>
        <taxon>Nocardiaceae</taxon>
        <taxon>Nocardia</taxon>
    </lineage>
</organism>
<dbReference type="InterPro" id="IPR040442">
    <property type="entry name" value="Pyrv_kinase-like_dom_sf"/>
</dbReference>
<evidence type="ECO:0000313" key="6">
    <source>
        <dbReference type="Proteomes" id="UP001601992"/>
    </source>
</evidence>
<evidence type="ECO:0000259" key="4">
    <source>
        <dbReference type="Pfam" id="PF03328"/>
    </source>
</evidence>
<evidence type="ECO:0000256" key="1">
    <source>
        <dbReference type="ARBA" id="ARBA00001946"/>
    </source>
</evidence>
<dbReference type="InterPro" id="IPR011206">
    <property type="entry name" value="Citrate_lyase_beta/mcl1/mcl2"/>
</dbReference>
<comment type="cofactor">
    <cofactor evidence="1">
        <name>Mg(2+)</name>
        <dbReference type="ChEBI" id="CHEBI:18420"/>
    </cofactor>
</comment>
<proteinExistence type="predicted"/>
<dbReference type="InterPro" id="IPR005000">
    <property type="entry name" value="Aldolase/citrate-lyase_domain"/>
</dbReference>
<name>A0ABW6RU15_9NOCA</name>
<evidence type="ECO:0000313" key="5">
    <source>
        <dbReference type="EMBL" id="MFF3567482.1"/>
    </source>
</evidence>
<dbReference type="GO" id="GO:0016829">
    <property type="term" value="F:lyase activity"/>
    <property type="evidence" value="ECO:0007669"/>
    <property type="project" value="UniProtKB-KW"/>
</dbReference>
<dbReference type="EMBL" id="JBIAQY010000002">
    <property type="protein sequence ID" value="MFF3567482.1"/>
    <property type="molecule type" value="Genomic_DNA"/>
</dbReference>
<keyword evidence="6" id="KW-1185">Reference proteome</keyword>
<reference evidence="5 6" key="1">
    <citation type="submission" date="2024-10" db="EMBL/GenBank/DDBJ databases">
        <title>The Natural Products Discovery Center: Release of the First 8490 Sequenced Strains for Exploring Actinobacteria Biosynthetic Diversity.</title>
        <authorList>
            <person name="Kalkreuter E."/>
            <person name="Kautsar S.A."/>
            <person name="Yang D."/>
            <person name="Bader C.D."/>
            <person name="Teijaro C.N."/>
            <person name="Fluegel L."/>
            <person name="Davis C.M."/>
            <person name="Simpson J.R."/>
            <person name="Lauterbach L."/>
            <person name="Steele A.D."/>
            <person name="Gui C."/>
            <person name="Meng S."/>
            <person name="Li G."/>
            <person name="Viehrig K."/>
            <person name="Ye F."/>
            <person name="Su P."/>
            <person name="Kiefer A.F."/>
            <person name="Nichols A."/>
            <person name="Cepeda A.J."/>
            <person name="Yan W."/>
            <person name="Fan B."/>
            <person name="Jiang Y."/>
            <person name="Adhikari A."/>
            <person name="Zheng C.-J."/>
            <person name="Schuster L."/>
            <person name="Cowan T.M."/>
            <person name="Smanski M.J."/>
            <person name="Chevrette M.G."/>
            <person name="De Carvalho L.P.S."/>
            <person name="Shen B."/>
        </authorList>
    </citation>
    <scope>NUCLEOTIDE SEQUENCE [LARGE SCALE GENOMIC DNA]</scope>
    <source>
        <strain evidence="5 6">NPDC002593</strain>
    </source>
</reference>
<dbReference type="PANTHER" id="PTHR32308:SF0">
    <property type="entry name" value="HPCH_HPAI ALDOLASE_CITRATE LYASE DOMAIN-CONTAINING PROTEIN"/>
    <property type="match status" value="1"/>
</dbReference>
<sequence>MTRTTPATTIAPLRSLLFCPATSPRRVRKMLEIAPDAAALDLEDAVSDDNKTAAREQARAGIADIAAIRSYVRVNHPSTGRTREDIEAVVQPDLDGIVLPKVEDVETIRDADEWITAAERLHGVDPGSTRLLVLIESATGIADAREILQASPRIETAVFGAHDFMLDLGIDGLDHSDGAEELLYARSALVIAARAARVSPPLDGPFIAFQEDEKFVEMCRQARRMGYRGKMLIHPNQVALSHIGFAPTEQEVAVAQIIVEQFARAEAEGAAAIVVNGRLVDYPIVDRARRILRAAQQ</sequence>
<evidence type="ECO:0000256" key="3">
    <source>
        <dbReference type="ARBA" id="ARBA00022842"/>
    </source>
</evidence>
<dbReference type="Gene3D" id="3.20.20.60">
    <property type="entry name" value="Phosphoenolpyruvate-binding domains"/>
    <property type="match status" value="1"/>
</dbReference>
<dbReference type="InterPro" id="IPR015813">
    <property type="entry name" value="Pyrv/PenolPyrv_kinase-like_dom"/>
</dbReference>
<dbReference type="PANTHER" id="PTHR32308">
    <property type="entry name" value="LYASE BETA SUBUNIT, PUTATIVE (AFU_ORTHOLOGUE AFUA_4G13030)-RELATED"/>
    <property type="match status" value="1"/>
</dbReference>
<gene>
    <name evidence="5" type="ORF">ACFYXQ_06830</name>
</gene>
<dbReference type="Proteomes" id="UP001601992">
    <property type="component" value="Unassembled WGS sequence"/>
</dbReference>
<dbReference type="Pfam" id="PF03328">
    <property type="entry name" value="HpcH_HpaI"/>
    <property type="match status" value="1"/>
</dbReference>
<keyword evidence="5" id="KW-0456">Lyase</keyword>
<feature type="domain" description="HpcH/HpaI aldolase/citrate lyase" evidence="4">
    <location>
        <begin position="14"/>
        <end position="235"/>
    </location>
</feature>
<keyword evidence="3" id="KW-0460">Magnesium</keyword>
<protein>
    <submittedName>
        <fullName evidence="5">HpcH/HpaI aldolase/citrate lyase family protein</fullName>
    </submittedName>
</protein>
<comment type="caution">
    <text evidence="5">The sequence shown here is derived from an EMBL/GenBank/DDBJ whole genome shotgun (WGS) entry which is preliminary data.</text>
</comment>
<evidence type="ECO:0000256" key="2">
    <source>
        <dbReference type="ARBA" id="ARBA00022723"/>
    </source>
</evidence>